<dbReference type="EMBL" id="ANPE02000221">
    <property type="protein sequence ID" value="EMY32902.1"/>
    <property type="molecule type" value="Genomic_DNA"/>
</dbReference>
<sequence>MPNQLVLHLAGPGTTPFPDFAAAARVAANARTELPEAGIEIVVQGPAVRELVPDSPAAGLIAQLAGDGIAVSACGNSLRSAGLAEPALPDGVVVVPAAVAYLASRQFQGAAYVRI</sequence>
<comment type="caution">
    <text evidence="1">The sequence shown here is derived from an EMBL/GenBank/DDBJ whole genome shotgun (WGS) entry which is preliminary data.</text>
</comment>
<accession>N1UYJ6</accession>
<evidence type="ECO:0000313" key="2">
    <source>
        <dbReference type="Proteomes" id="UP000010729"/>
    </source>
</evidence>
<dbReference type="InterPro" id="IPR027396">
    <property type="entry name" value="DsrEFH-like"/>
</dbReference>
<name>N1UYJ6_9MICC</name>
<dbReference type="Gene3D" id="3.40.1260.10">
    <property type="entry name" value="DsrEFH-like"/>
    <property type="match status" value="1"/>
</dbReference>
<dbReference type="OrthoDB" id="5113984at2"/>
<proteinExistence type="predicted"/>
<organism evidence="1 2">
    <name type="scientific">Arthrobacter crystallopoietes BAB-32</name>
    <dbReference type="NCBI Taxonomy" id="1246476"/>
    <lineage>
        <taxon>Bacteria</taxon>
        <taxon>Bacillati</taxon>
        <taxon>Actinomycetota</taxon>
        <taxon>Actinomycetes</taxon>
        <taxon>Micrococcales</taxon>
        <taxon>Micrococcaceae</taxon>
        <taxon>Crystallibacter</taxon>
    </lineage>
</organism>
<evidence type="ECO:0000313" key="1">
    <source>
        <dbReference type="EMBL" id="EMY32902.1"/>
    </source>
</evidence>
<dbReference type="AlphaFoldDB" id="N1UYJ6"/>
<dbReference type="SUPFAM" id="SSF75169">
    <property type="entry name" value="DsrEFH-like"/>
    <property type="match status" value="1"/>
</dbReference>
<dbReference type="RefSeq" id="WP_005272597.1">
    <property type="nucleotide sequence ID" value="NZ_ANPE02000221.1"/>
</dbReference>
<keyword evidence="2" id="KW-1185">Reference proteome</keyword>
<dbReference type="PANTHER" id="PTHR37691">
    <property type="entry name" value="BLR3518 PROTEIN"/>
    <property type="match status" value="1"/>
</dbReference>
<protein>
    <submittedName>
        <fullName evidence="1">Uncharacterized protein</fullName>
    </submittedName>
</protein>
<gene>
    <name evidence="1" type="ORF">D477_017799</name>
</gene>
<dbReference type="Proteomes" id="UP000010729">
    <property type="component" value="Unassembled WGS sequence"/>
</dbReference>
<dbReference type="PANTHER" id="PTHR37691:SF1">
    <property type="entry name" value="BLR3518 PROTEIN"/>
    <property type="match status" value="1"/>
</dbReference>
<reference evidence="1 2" key="1">
    <citation type="journal article" date="2013" name="Genome Announc.">
        <title>Draft Genome Sequence of Arthrobacter crystallopoietes Strain BAB-32, Revealing Genes for Bioremediation.</title>
        <authorList>
            <person name="Joshi M.N."/>
            <person name="Pandit A.S."/>
            <person name="Sharma A."/>
            <person name="Pandya R.V."/>
            <person name="Desai S.M."/>
            <person name="Saxena A.K."/>
            <person name="Bagatharia S.B."/>
        </authorList>
    </citation>
    <scope>NUCLEOTIDE SEQUENCE [LARGE SCALE GENOMIC DNA]</scope>
    <source>
        <strain evidence="1 2">BAB-32</strain>
    </source>
</reference>